<dbReference type="AlphaFoldDB" id="A0ABD1NGD0"/>
<proteinExistence type="predicted"/>
<dbReference type="Pfam" id="PF17834">
    <property type="entry name" value="GHD"/>
    <property type="match status" value="1"/>
</dbReference>
<reference evidence="3 4" key="1">
    <citation type="submission" date="2024-08" db="EMBL/GenBank/DDBJ databases">
        <title>Insights into the chromosomal genome structure of Flemingia macrophylla.</title>
        <authorList>
            <person name="Ding Y."/>
            <person name="Zhao Y."/>
            <person name="Bi W."/>
            <person name="Wu M."/>
            <person name="Zhao G."/>
            <person name="Gong Y."/>
            <person name="Li W."/>
            <person name="Zhang P."/>
        </authorList>
    </citation>
    <scope>NUCLEOTIDE SEQUENCE [LARGE SCALE GENOMIC DNA]</scope>
    <source>
        <strain evidence="3">DYQJB</strain>
        <tissue evidence="3">Leaf</tissue>
    </source>
</reference>
<keyword evidence="4" id="KW-1185">Reference proteome</keyword>
<comment type="caution">
    <text evidence="3">The sequence shown here is derived from an EMBL/GenBank/DDBJ whole genome shotgun (WGS) entry which is preliminary data.</text>
</comment>
<feature type="region of interest" description="Disordered" evidence="1">
    <location>
        <begin position="328"/>
        <end position="355"/>
    </location>
</feature>
<evidence type="ECO:0000313" key="3">
    <source>
        <dbReference type="EMBL" id="KAL2347187.1"/>
    </source>
</evidence>
<dbReference type="Proteomes" id="UP001603857">
    <property type="component" value="Unassembled WGS sequence"/>
</dbReference>
<organism evidence="3 4">
    <name type="scientific">Flemingia macrophylla</name>
    <dbReference type="NCBI Taxonomy" id="520843"/>
    <lineage>
        <taxon>Eukaryota</taxon>
        <taxon>Viridiplantae</taxon>
        <taxon>Streptophyta</taxon>
        <taxon>Embryophyta</taxon>
        <taxon>Tracheophyta</taxon>
        <taxon>Spermatophyta</taxon>
        <taxon>Magnoliopsida</taxon>
        <taxon>eudicotyledons</taxon>
        <taxon>Gunneridae</taxon>
        <taxon>Pentapetalae</taxon>
        <taxon>rosids</taxon>
        <taxon>fabids</taxon>
        <taxon>Fabales</taxon>
        <taxon>Fabaceae</taxon>
        <taxon>Papilionoideae</taxon>
        <taxon>50 kb inversion clade</taxon>
        <taxon>NPAAA clade</taxon>
        <taxon>indigoferoid/millettioid clade</taxon>
        <taxon>Phaseoleae</taxon>
        <taxon>Flemingia</taxon>
    </lineage>
</organism>
<gene>
    <name evidence="3" type="ORF">Fmac_001187</name>
</gene>
<name>A0ABD1NGD0_9FABA</name>
<evidence type="ECO:0000259" key="2">
    <source>
        <dbReference type="Pfam" id="PF17834"/>
    </source>
</evidence>
<dbReference type="EMBL" id="JBGMDY010000001">
    <property type="protein sequence ID" value="KAL2347187.1"/>
    <property type="molecule type" value="Genomic_DNA"/>
</dbReference>
<accession>A0ABD1NGD0</accession>
<feature type="compositionally biased region" description="Low complexity" evidence="1">
    <location>
        <begin position="125"/>
        <end position="136"/>
    </location>
</feature>
<protein>
    <recommendedName>
        <fullName evidence="2">Beta-galactosidase beta-sandwich domain-containing protein</fullName>
    </recommendedName>
</protein>
<feature type="region of interest" description="Disordered" evidence="1">
    <location>
        <begin position="98"/>
        <end position="136"/>
    </location>
</feature>
<feature type="compositionally biased region" description="Low complexity" evidence="1">
    <location>
        <begin position="98"/>
        <end position="112"/>
    </location>
</feature>
<feature type="domain" description="Beta-galactosidase beta-sandwich" evidence="2">
    <location>
        <begin position="134"/>
        <end position="181"/>
    </location>
</feature>
<evidence type="ECO:0000256" key="1">
    <source>
        <dbReference type="SAM" id="MobiDB-lite"/>
    </source>
</evidence>
<evidence type="ECO:0000313" key="4">
    <source>
        <dbReference type="Proteomes" id="UP001603857"/>
    </source>
</evidence>
<sequence>MPSRIWAINRVIILAEGYFGRLGSTLGNQNPYHIKKSIKDVPAKIRCQHNLPLRTIWLIHIATVICRSYCFKKLRYLDTEKMSQDCATATFLVPSSASARRSRRSTSSSASAGVPRNARRPTPSPRRSTSPSSSSTCVALISNVDDKNDKTVQFRNASYHLPAWSVSILPDCMNVVFNTEKMRNCVLDFSLLFSLARLPRFVPACIHHSVTSQKNIVAMIPESLQQSDKGVNSFKWGIVKRSQVSGEARLCQKWNIEAISLMPYHHHFLQAQAYAWQFEQEKAFREHLGVEEKEVLAAHDWLDRGKKTNSCVSQSERPLAQLQQRRLLPPAPTPPEAFPNQIRCRDGSNRPWGRNAGQIRDRVTHTCACFAITHTADEASAAFPAVAPMTPPRQASCRTCVSRRRGIDPFPLSQPDLHPRLVVLHDTAAAATPPPRSSPSPFRCRAPFSLHAVVGHPHRNQVKFSSAMVPFM</sequence>
<dbReference type="InterPro" id="IPR041392">
    <property type="entry name" value="GHD"/>
</dbReference>